<keyword evidence="6 7" id="KW-0414">Isoprene biosynthesis</keyword>
<dbReference type="InterPro" id="IPR029044">
    <property type="entry name" value="Nucleotide-diphossugar_trans"/>
</dbReference>
<dbReference type="InParanoid" id="A0A7X0MV80"/>
<accession>A0A7X0MV80</accession>
<keyword evidence="4 7" id="KW-0808">Transferase</keyword>
<feature type="site" description="Transition state stabilizer" evidence="7">
    <location>
        <position position="24"/>
    </location>
</feature>
<dbReference type="EC" id="2.7.7.60" evidence="7"/>
<comment type="similarity">
    <text evidence="3 7">Belongs to the IspD/TarI cytidylyltransferase family. IspD subfamily.</text>
</comment>
<dbReference type="PANTHER" id="PTHR32125">
    <property type="entry name" value="2-C-METHYL-D-ERYTHRITOL 4-PHOSPHATE CYTIDYLYLTRANSFERASE, CHLOROPLASTIC"/>
    <property type="match status" value="1"/>
</dbReference>
<gene>
    <name evidence="7" type="primary">ispD</name>
    <name evidence="8" type="ORF">HNR48_001724</name>
</gene>
<dbReference type="CDD" id="cd02516">
    <property type="entry name" value="CDP-ME_synthetase"/>
    <property type="match status" value="1"/>
</dbReference>
<dbReference type="GO" id="GO:0019288">
    <property type="term" value="P:isopentenyl diphosphate biosynthetic process, methylerythritol 4-phosphate pathway"/>
    <property type="evidence" value="ECO:0007669"/>
    <property type="project" value="UniProtKB-UniRule"/>
</dbReference>
<dbReference type="EMBL" id="JACHHT010000001">
    <property type="protein sequence ID" value="MBB6521446.1"/>
    <property type="molecule type" value="Genomic_DNA"/>
</dbReference>
<dbReference type="FunCoup" id="A0A7X0MV80">
    <property type="interactions" value="522"/>
</dbReference>
<dbReference type="InterPro" id="IPR018294">
    <property type="entry name" value="ISPD_synthase_CS"/>
</dbReference>
<dbReference type="FunFam" id="3.90.550.10:FF:000003">
    <property type="entry name" value="2-C-methyl-D-erythritol 4-phosphate cytidylyltransferase"/>
    <property type="match status" value="1"/>
</dbReference>
<sequence length="234" mass="26010">MSVRYWAVVPAAGIGSRMASDRPKQYLPLQHKTVIEHSLQHLLSHERIEAVYIPLAEHDGYWPDLRISRHPKIKTLLGGKERADSVLNTLTAMADVAGDQDWVLVHDAARPCLRKQSVHLLLDTLSGESRGGILANPVNDTIKKVANEDEILETVDRQQLWQAQTPQMFRFGLLRDSLQRALAAGVNITDEASAVEWAGHSAKVVCGPSDNIKITRAEDLPLAEFILSRQNESC</sequence>
<evidence type="ECO:0000313" key="8">
    <source>
        <dbReference type="EMBL" id="MBB6521446.1"/>
    </source>
</evidence>
<comment type="function">
    <text evidence="7">Catalyzes the formation of 4-diphosphocytidyl-2-C-methyl-D-erythritol from CTP and 2-C-methyl-D-erythritol 4-phosphate (MEP).</text>
</comment>
<evidence type="ECO:0000256" key="1">
    <source>
        <dbReference type="ARBA" id="ARBA00001282"/>
    </source>
</evidence>
<dbReference type="GO" id="GO:0050518">
    <property type="term" value="F:2-C-methyl-D-erythritol 4-phosphate cytidylyltransferase activity"/>
    <property type="evidence" value="ECO:0007669"/>
    <property type="project" value="UniProtKB-UniRule"/>
</dbReference>
<dbReference type="InterPro" id="IPR050088">
    <property type="entry name" value="IspD/TarI_cytidylyltransf_bact"/>
</dbReference>
<dbReference type="PANTHER" id="PTHR32125:SF4">
    <property type="entry name" value="2-C-METHYL-D-ERYTHRITOL 4-PHOSPHATE CYTIDYLYLTRANSFERASE, CHLOROPLASTIC"/>
    <property type="match status" value="1"/>
</dbReference>
<dbReference type="UniPathway" id="UPA00056">
    <property type="reaction ID" value="UER00093"/>
</dbReference>
<keyword evidence="5 7" id="KW-0548">Nucleotidyltransferase</keyword>
<dbReference type="SUPFAM" id="SSF53448">
    <property type="entry name" value="Nucleotide-diphospho-sugar transferases"/>
    <property type="match status" value="1"/>
</dbReference>
<dbReference type="NCBIfam" id="TIGR00453">
    <property type="entry name" value="ispD"/>
    <property type="match status" value="1"/>
</dbReference>
<comment type="catalytic activity">
    <reaction evidence="1 7">
        <text>2-C-methyl-D-erythritol 4-phosphate + CTP + H(+) = 4-CDP-2-C-methyl-D-erythritol + diphosphate</text>
        <dbReference type="Rhea" id="RHEA:13429"/>
        <dbReference type="ChEBI" id="CHEBI:15378"/>
        <dbReference type="ChEBI" id="CHEBI:33019"/>
        <dbReference type="ChEBI" id="CHEBI:37563"/>
        <dbReference type="ChEBI" id="CHEBI:57823"/>
        <dbReference type="ChEBI" id="CHEBI:58262"/>
        <dbReference type="EC" id="2.7.7.60"/>
    </reaction>
</comment>
<reference evidence="8 9" key="1">
    <citation type="submission" date="2020-08" db="EMBL/GenBank/DDBJ databases">
        <title>Genomic Encyclopedia of Type Strains, Phase IV (KMG-IV): sequencing the most valuable type-strain genomes for metagenomic binning, comparative biology and taxonomic classification.</title>
        <authorList>
            <person name="Goeker M."/>
        </authorList>
    </citation>
    <scope>NUCLEOTIDE SEQUENCE [LARGE SCALE GENOMIC DNA]</scope>
    <source>
        <strain evidence="8 9">DSM 22368</strain>
    </source>
</reference>
<dbReference type="InterPro" id="IPR034683">
    <property type="entry name" value="IspD/TarI"/>
</dbReference>
<evidence type="ECO:0000256" key="5">
    <source>
        <dbReference type="ARBA" id="ARBA00022695"/>
    </source>
</evidence>
<feature type="site" description="Transition state stabilizer" evidence="7">
    <location>
        <position position="17"/>
    </location>
</feature>
<name>A0A7X0MV80_9GAMM</name>
<proteinExistence type="inferred from homology"/>
<evidence type="ECO:0000256" key="6">
    <source>
        <dbReference type="ARBA" id="ARBA00023229"/>
    </source>
</evidence>
<evidence type="ECO:0000256" key="7">
    <source>
        <dbReference type="HAMAP-Rule" id="MF_00108"/>
    </source>
</evidence>
<evidence type="ECO:0000256" key="2">
    <source>
        <dbReference type="ARBA" id="ARBA00004787"/>
    </source>
</evidence>
<keyword evidence="9" id="KW-1185">Reference proteome</keyword>
<dbReference type="Pfam" id="PF01128">
    <property type="entry name" value="IspD"/>
    <property type="match status" value="1"/>
</dbReference>
<protein>
    <recommendedName>
        <fullName evidence="7">2-C-methyl-D-erythritol 4-phosphate cytidylyltransferase</fullName>
        <ecNumber evidence="7">2.7.7.60</ecNumber>
    </recommendedName>
    <alternativeName>
        <fullName evidence="7">4-diphosphocytidyl-2C-methyl-D-erythritol synthase</fullName>
    </alternativeName>
    <alternativeName>
        <fullName evidence="7">MEP cytidylyltransferase</fullName>
        <shortName evidence="7">MCT</shortName>
    </alternativeName>
</protein>
<evidence type="ECO:0000313" key="9">
    <source>
        <dbReference type="Proteomes" id="UP000528457"/>
    </source>
</evidence>
<organism evidence="8 9">
    <name type="scientific">Pseudoteredinibacter isoporae</name>
    <dbReference type="NCBI Taxonomy" id="570281"/>
    <lineage>
        <taxon>Bacteria</taxon>
        <taxon>Pseudomonadati</taxon>
        <taxon>Pseudomonadota</taxon>
        <taxon>Gammaproteobacteria</taxon>
        <taxon>Cellvibrionales</taxon>
        <taxon>Cellvibrionaceae</taxon>
        <taxon>Pseudoteredinibacter</taxon>
    </lineage>
</organism>
<dbReference type="HAMAP" id="MF_00108">
    <property type="entry name" value="IspD"/>
    <property type="match status" value="1"/>
</dbReference>
<dbReference type="PROSITE" id="PS01295">
    <property type="entry name" value="ISPD"/>
    <property type="match status" value="1"/>
</dbReference>
<evidence type="ECO:0000256" key="4">
    <source>
        <dbReference type="ARBA" id="ARBA00022679"/>
    </source>
</evidence>
<dbReference type="AlphaFoldDB" id="A0A7X0MV80"/>
<comment type="caution">
    <text evidence="8">The sequence shown here is derived from an EMBL/GenBank/DDBJ whole genome shotgun (WGS) entry which is preliminary data.</text>
</comment>
<dbReference type="InterPro" id="IPR001228">
    <property type="entry name" value="IspD"/>
</dbReference>
<feature type="site" description="Positions MEP for the nucleophilic attack" evidence="7">
    <location>
        <position position="213"/>
    </location>
</feature>
<comment type="pathway">
    <text evidence="2 7">Isoprenoid biosynthesis; isopentenyl diphosphate biosynthesis via DXP pathway; isopentenyl diphosphate from 1-deoxy-D-xylulose 5-phosphate: step 2/6.</text>
</comment>
<evidence type="ECO:0000256" key="3">
    <source>
        <dbReference type="ARBA" id="ARBA00009789"/>
    </source>
</evidence>
<feature type="site" description="Positions MEP for the nucleophilic attack" evidence="7">
    <location>
        <position position="157"/>
    </location>
</feature>
<dbReference type="RefSeq" id="WP_166848462.1">
    <property type="nucleotide sequence ID" value="NZ_JAAONY010000001.1"/>
</dbReference>
<dbReference type="Proteomes" id="UP000528457">
    <property type="component" value="Unassembled WGS sequence"/>
</dbReference>
<dbReference type="Gene3D" id="3.90.550.10">
    <property type="entry name" value="Spore Coat Polysaccharide Biosynthesis Protein SpsA, Chain A"/>
    <property type="match status" value="1"/>
</dbReference>